<dbReference type="SMART" id="SM00054">
    <property type="entry name" value="EFh"/>
    <property type="match status" value="4"/>
</dbReference>
<evidence type="ECO:0000256" key="12">
    <source>
        <dbReference type="PROSITE-ProRule" id="PRU00282"/>
    </source>
</evidence>
<feature type="domain" description="EF-hand" evidence="14">
    <location>
        <begin position="97"/>
        <end position="132"/>
    </location>
</feature>
<dbReference type="InterPro" id="IPR018247">
    <property type="entry name" value="EF_Hand_1_Ca_BS"/>
</dbReference>
<keyword evidence="5 12" id="KW-0812">Transmembrane</keyword>
<organism evidence="15 16">
    <name type="scientific">Sporothrix eucalyptigena</name>
    <dbReference type="NCBI Taxonomy" id="1812306"/>
    <lineage>
        <taxon>Eukaryota</taxon>
        <taxon>Fungi</taxon>
        <taxon>Dikarya</taxon>
        <taxon>Ascomycota</taxon>
        <taxon>Pezizomycotina</taxon>
        <taxon>Sordariomycetes</taxon>
        <taxon>Sordariomycetidae</taxon>
        <taxon>Ophiostomatales</taxon>
        <taxon>Ophiostomataceae</taxon>
        <taxon>Sporothrix</taxon>
    </lineage>
</organism>
<keyword evidence="6" id="KW-0677">Repeat</keyword>
<feature type="compositionally biased region" description="Low complexity" evidence="13">
    <location>
        <begin position="24"/>
        <end position="41"/>
    </location>
</feature>
<comment type="subcellular location">
    <subcellularLocation>
        <location evidence="2">Mitochondrion inner membrane</location>
        <topology evidence="2">Multi-pass membrane protein</topology>
    </subcellularLocation>
</comment>
<comment type="caution">
    <text evidence="15">The sequence shown here is derived from an EMBL/GenBank/DDBJ whole genome shotgun (WGS) entry which is preliminary data.</text>
</comment>
<dbReference type="SUPFAM" id="SSF47473">
    <property type="entry name" value="EF-hand"/>
    <property type="match status" value="1"/>
</dbReference>
<keyword evidence="7" id="KW-0999">Mitochondrion inner membrane</keyword>
<evidence type="ECO:0000256" key="10">
    <source>
        <dbReference type="ARBA" id="ARBA00023128"/>
    </source>
</evidence>
<dbReference type="PROSITE" id="PS50222">
    <property type="entry name" value="EF_HAND_2"/>
    <property type="match status" value="3"/>
</dbReference>
<name>A0ABP0B5Q3_9PEZI</name>
<keyword evidence="16" id="KW-1185">Reference proteome</keyword>
<dbReference type="Gene3D" id="1.50.40.10">
    <property type="entry name" value="Mitochondrial carrier domain"/>
    <property type="match status" value="1"/>
</dbReference>
<feature type="region of interest" description="Disordered" evidence="13">
    <location>
        <begin position="260"/>
        <end position="337"/>
    </location>
</feature>
<dbReference type="InterPro" id="IPR023395">
    <property type="entry name" value="MCP_dom_sf"/>
</dbReference>
<keyword evidence="9" id="KW-1133">Transmembrane helix</keyword>
<keyword evidence="11 12" id="KW-0472">Membrane</keyword>
<feature type="region of interest" description="Disordered" evidence="13">
    <location>
        <begin position="1"/>
        <end position="41"/>
    </location>
</feature>
<evidence type="ECO:0000256" key="4">
    <source>
        <dbReference type="ARBA" id="ARBA00022448"/>
    </source>
</evidence>
<protein>
    <recommendedName>
        <fullName evidence="3">Mitochondrial thiamine pyrophosphate carrier 1</fullName>
    </recommendedName>
</protein>
<dbReference type="Pfam" id="PF13499">
    <property type="entry name" value="EF-hand_7"/>
    <property type="match status" value="2"/>
</dbReference>
<sequence length="784" mass="84432">MTAGDNTAPRASPEGASKPMKSVTSSPATTPAPTTSDVLPTAAAATAELRAIEFASKKQRDQRVEELWLRLDPQGDRELDFKGLKKGLRRIDHPMKNADDMLREIIEIVDVNNDGKIQFEEFRVFVEAAERQLLLLFRSIDRNYDGRLNKDELRDAFQKTGLAVPARRLNGFFDEIDMNHDGYITFDEWRDFLLFIPTKGSDSPLEAAFSYYSSAVVLNAEGDSMVSDETLEGLGTTGYLLQALFGSILKLAQPTAVAVARPGEGEEAGQQQQQQQTTPQITVPPAADEAKQQRKRRRVRPPQHTAPSESIPPVPSSPAPPSPPPPPLPPDAKTKAKVVEAAAEVVEAKPRLRQSSETRATASMSSAAVVGDEKSVATTKTTDAPVANKPESGRGYEYEDYEDLDDVDELDEVLDSQAAATAAAAAATGTKLQKALTRTNKSKSKYSRLTQYVPHPGYFLAGALAGGISRTATAPFDRLKVYLLVNTQTKAPGASATAGATKAASKTVTGTSEAAVPKKLRKTGKPIRDAIVNLYRAGGLRTFFAGNGLNVVKIMPETAIKFGSYEAAKRTFAALEGHGDPMHIRPSSKFVAGGVAGMIAQFCVYPLDTLKFRLQCETVQGGPTGHALLVQTAKRMYATGGLSAAYRGVTMGLIGMFPYSAIDMGTFELIKATFMRYKARYYGIHEEDAAPGNVVTGIIGATSGAFGATVVYPLNVLRTRLQTQGTVMHPPTYTGIWDVATRTVANEGVRGLYKGLTPNLLKVAPALSITWVVYENSKKALGLP</sequence>
<proteinExistence type="predicted"/>
<dbReference type="PANTHER" id="PTHR24089">
    <property type="entry name" value="SOLUTE CARRIER FAMILY 25"/>
    <property type="match status" value="1"/>
</dbReference>
<dbReference type="InterPro" id="IPR002067">
    <property type="entry name" value="MCP"/>
</dbReference>
<evidence type="ECO:0000256" key="2">
    <source>
        <dbReference type="ARBA" id="ARBA00004448"/>
    </source>
</evidence>
<feature type="domain" description="EF-hand" evidence="14">
    <location>
        <begin position="136"/>
        <end position="163"/>
    </location>
</feature>
<dbReference type="PROSITE" id="PS50920">
    <property type="entry name" value="SOLCAR"/>
    <property type="match status" value="3"/>
</dbReference>
<dbReference type="CDD" id="cd00051">
    <property type="entry name" value="EFh"/>
    <property type="match status" value="3"/>
</dbReference>
<feature type="region of interest" description="Disordered" evidence="13">
    <location>
        <begin position="374"/>
        <end position="396"/>
    </location>
</feature>
<keyword evidence="4" id="KW-0813">Transport</keyword>
<dbReference type="SUPFAM" id="SSF103506">
    <property type="entry name" value="Mitochondrial carrier"/>
    <property type="match status" value="1"/>
</dbReference>
<dbReference type="InterPro" id="IPR018108">
    <property type="entry name" value="MCP_transmembrane"/>
</dbReference>
<evidence type="ECO:0000256" key="3">
    <source>
        <dbReference type="ARBA" id="ARBA00021935"/>
    </source>
</evidence>
<reference evidence="15 16" key="1">
    <citation type="submission" date="2024-01" db="EMBL/GenBank/DDBJ databases">
        <authorList>
            <person name="Allen C."/>
            <person name="Tagirdzhanova G."/>
        </authorList>
    </citation>
    <scope>NUCLEOTIDE SEQUENCE [LARGE SCALE GENOMIC DNA]</scope>
</reference>
<feature type="repeat" description="Solcar" evidence="12">
    <location>
        <begin position="584"/>
        <end position="673"/>
    </location>
</feature>
<feature type="domain" description="EF-hand" evidence="14">
    <location>
        <begin position="164"/>
        <end position="199"/>
    </location>
</feature>
<feature type="repeat" description="Solcar" evidence="12">
    <location>
        <begin position="691"/>
        <end position="780"/>
    </location>
</feature>
<dbReference type="PRINTS" id="PR00926">
    <property type="entry name" value="MITOCARRIER"/>
</dbReference>
<evidence type="ECO:0000256" key="9">
    <source>
        <dbReference type="ARBA" id="ARBA00022989"/>
    </source>
</evidence>
<dbReference type="InterPro" id="IPR011992">
    <property type="entry name" value="EF-hand-dom_pair"/>
</dbReference>
<evidence type="ECO:0000256" key="1">
    <source>
        <dbReference type="ARBA" id="ARBA00002238"/>
    </source>
</evidence>
<evidence type="ECO:0000256" key="8">
    <source>
        <dbReference type="ARBA" id="ARBA00022837"/>
    </source>
</evidence>
<keyword evidence="8" id="KW-0106">Calcium</keyword>
<feature type="repeat" description="Solcar" evidence="12">
    <location>
        <begin position="453"/>
        <end position="571"/>
    </location>
</feature>
<keyword evidence="10" id="KW-0496">Mitochondrion</keyword>
<evidence type="ECO:0000256" key="6">
    <source>
        <dbReference type="ARBA" id="ARBA00022737"/>
    </source>
</evidence>
<evidence type="ECO:0000259" key="14">
    <source>
        <dbReference type="PROSITE" id="PS50222"/>
    </source>
</evidence>
<evidence type="ECO:0000256" key="5">
    <source>
        <dbReference type="ARBA" id="ARBA00022692"/>
    </source>
</evidence>
<dbReference type="Gene3D" id="1.10.238.10">
    <property type="entry name" value="EF-hand"/>
    <property type="match status" value="1"/>
</dbReference>
<feature type="compositionally biased region" description="Low complexity" evidence="13">
    <location>
        <begin position="268"/>
        <end position="287"/>
    </location>
</feature>
<dbReference type="EMBL" id="CAWUHD010000015">
    <property type="protein sequence ID" value="CAK7214918.1"/>
    <property type="molecule type" value="Genomic_DNA"/>
</dbReference>
<dbReference type="PROSITE" id="PS00018">
    <property type="entry name" value="EF_HAND_1"/>
    <property type="match status" value="2"/>
</dbReference>
<dbReference type="Proteomes" id="UP001642482">
    <property type="component" value="Unassembled WGS sequence"/>
</dbReference>
<evidence type="ECO:0000256" key="7">
    <source>
        <dbReference type="ARBA" id="ARBA00022792"/>
    </source>
</evidence>
<dbReference type="InterPro" id="IPR002048">
    <property type="entry name" value="EF_hand_dom"/>
</dbReference>
<evidence type="ECO:0000313" key="15">
    <source>
        <dbReference type="EMBL" id="CAK7214918.1"/>
    </source>
</evidence>
<evidence type="ECO:0000313" key="16">
    <source>
        <dbReference type="Proteomes" id="UP001642482"/>
    </source>
</evidence>
<gene>
    <name evidence="15" type="ORF">SEUCBS140593_002352</name>
</gene>
<feature type="compositionally biased region" description="Pro residues" evidence="13">
    <location>
        <begin position="310"/>
        <end position="330"/>
    </location>
</feature>
<evidence type="ECO:0000256" key="13">
    <source>
        <dbReference type="SAM" id="MobiDB-lite"/>
    </source>
</evidence>
<accession>A0ABP0B5Q3</accession>
<evidence type="ECO:0000256" key="11">
    <source>
        <dbReference type="ARBA" id="ARBA00023136"/>
    </source>
</evidence>
<dbReference type="Pfam" id="PF00153">
    <property type="entry name" value="Mito_carr"/>
    <property type="match status" value="3"/>
</dbReference>
<comment type="function">
    <text evidence="1">Mitochondrial transporter that mediates uptake of thiamine pyrophosphate (ThPP) into mitochondria.</text>
</comment>